<gene>
    <name evidence="4" type="ORF">ABXS05_25685</name>
</gene>
<accession>A0ABV3PTM7</accession>
<comment type="caution">
    <text evidence="4">The sequence shown here is derived from an EMBL/GenBank/DDBJ whole genome shotgun (WGS) entry which is preliminary data.</text>
</comment>
<sequence length="509" mass="53521">MVTVQFRSSLEGPHLRGMAIVSEPEQGLRLGTNRIGSTWTAGSSGRFLKIDSPATGEALGYLALSTRQDVSRAVQAADGAREAMRRMGVFARAALCLKIAEEIERRGDELARLLCLEQGKPYHTEAKAEVAGAALGFRNAAEQMKWLETSAFPVADPHKRAFSFLQPKGVFAIITPWNFPLALPCLYYLGPAIATGNTVVWVPAPTTSLIAVALMECLIEAGLPDGAVNLVLGDGAEVGDEAVIHPGTHAVGFTGSSATGARIASRGAGKPLLLEMGGNGPTIVLPDADIDRAAARVGAGCFANAGQICTATERILVHRSVHDRFIDGLVKAAAAVRMGDPFHPATTMGPLNNAAGLDKMLSHMDDALARKAQVVTGGRIAAGMPTNLYFEPTVVTGLGRESLLNIEESFGPVAPVLAFDTDEEALELAASSPFGLSAAVFTSTIAKAFFYTESLRVGIVNVNEKSCYWEPHIPAGGAAGTQSGLGRTGGRHTLMEMCDLKTMTIDLAQ</sequence>
<dbReference type="SUPFAM" id="SSF53720">
    <property type="entry name" value="ALDH-like"/>
    <property type="match status" value="1"/>
</dbReference>
<evidence type="ECO:0000313" key="5">
    <source>
        <dbReference type="Proteomes" id="UP001555786"/>
    </source>
</evidence>
<keyword evidence="2 4" id="KW-0560">Oxidoreductase</keyword>
<evidence type="ECO:0000256" key="1">
    <source>
        <dbReference type="ARBA" id="ARBA00009986"/>
    </source>
</evidence>
<comment type="similarity">
    <text evidence="1">Belongs to the aldehyde dehydrogenase family.</text>
</comment>
<dbReference type="InterPro" id="IPR015590">
    <property type="entry name" value="Aldehyde_DH_dom"/>
</dbReference>
<dbReference type="RefSeq" id="WP_367625816.1">
    <property type="nucleotide sequence ID" value="NZ_JBFNQD010000011.1"/>
</dbReference>
<dbReference type="EC" id="1.2.1.-" evidence="4"/>
<evidence type="ECO:0000259" key="3">
    <source>
        <dbReference type="Pfam" id="PF00171"/>
    </source>
</evidence>
<dbReference type="Pfam" id="PF00171">
    <property type="entry name" value="Aldedh"/>
    <property type="match status" value="1"/>
</dbReference>
<dbReference type="Proteomes" id="UP001555786">
    <property type="component" value="Unassembled WGS sequence"/>
</dbReference>
<dbReference type="InterPro" id="IPR016163">
    <property type="entry name" value="Ald_DH_C"/>
</dbReference>
<dbReference type="InterPro" id="IPR016160">
    <property type="entry name" value="Ald_DH_CS_CYS"/>
</dbReference>
<dbReference type="PANTHER" id="PTHR43353">
    <property type="entry name" value="SUCCINATE-SEMIALDEHYDE DEHYDROGENASE, MITOCHONDRIAL"/>
    <property type="match status" value="1"/>
</dbReference>
<organism evidence="4 5">
    <name type="scientific">Labrys neptuniae</name>
    <dbReference type="NCBI Taxonomy" id="376174"/>
    <lineage>
        <taxon>Bacteria</taxon>
        <taxon>Pseudomonadati</taxon>
        <taxon>Pseudomonadota</taxon>
        <taxon>Alphaproteobacteria</taxon>
        <taxon>Hyphomicrobiales</taxon>
        <taxon>Xanthobacteraceae</taxon>
        <taxon>Labrys</taxon>
    </lineage>
</organism>
<evidence type="ECO:0000313" key="4">
    <source>
        <dbReference type="EMBL" id="MEW9308966.1"/>
    </source>
</evidence>
<protein>
    <submittedName>
        <fullName evidence="4">Aldehyde dehydrogenase family protein</fullName>
        <ecNumber evidence="4">1.2.1.-</ecNumber>
    </submittedName>
</protein>
<dbReference type="InterPro" id="IPR016161">
    <property type="entry name" value="Ald_DH/histidinol_DH"/>
</dbReference>
<keyword evidence="5" id="KW-1185">Reference proteome</keyword>
<proteinExistence type="inferred from homology"/>
<dbReference type="PROSITE" id="PS00070">
    <property type="entry name" value="ALDEHYDE_DEHYDR_CYS"/>
    <property type="match status" value="1"/>
</dbReference>
<feature type="domain" description="Aldehyde dehydrogenase" evidence="3">
    <location>
        <begin position="39"/>
        <end position="502"/>
    </location>
</feature>
<dbReference type="InterPro" id="IPR016162">
    <property type="entry name" value="Ald_DH_N"/>
</dbReference>
<dbReference type="PANTHER" id="PTHR43353:SF5">
    <property type="entry name" value="SUCCINATE-SEMIALDEHYDE DEHYDROGENASE, MITOCHONDRIAL"/>
    <property type="match status" value="1"/>
</dbReference>
<dbReference type="EMBL" id="JBFNQD010000011">
    <property type="protein sequence ID" value="MEW9308966.1"/>
    <property type="molecule type" value="Genomic_DNA"/>
</dbReference>
<dbReference type="InterPro" id="IPR050740">
    <property type="entry name" value="Aldehyde_DH_Superfamily"/>
</dbReference>
<dbReference type="Gene3D" id="3.40.605.10">
    <property type="entry name" value="Aldehyde Dehydrogenase, Chain A, domain 1"/>
    <property type="match status" value="1"/>
</dbReference>
<dbReference type="Gene3D" id="3.40.309.10">
    <property type="entry name" value="Aldehyde Dehydrogenase, Chain A, domain 2"/>
    <property type="match status" value="1"/>
</dbReference>
<dbReference type="GO" id="GO:0016491">
    <property type="term" value="F:oxidoreductase activity"/>
    <property type="evidence" value="ECO:0007669"/>
    <property type="project" value="UniProtKB-KW"/>
</dbReference>
<evidence type="ECO:0000256" key="2">
    <source>
        <dbReference type="ARBA" id="ARBA00023002"/>
    </source>
</evidence>
<reference evidence="4 5" key="1">
    <citation type="submission" date="2024-07" db="EMBL/GenBank/DDBJ databases">
        <title>Description of Labrys sedimenti sp. nov., isolated from a diclofenac-degrading enrichment culture.</title>
        <authorList>
            <person name="Tancsics A."/>
            <person name="Csepanyi A."/>
        </authorList>
    </citation>
    <scope>NUCLEOTIDE SEQUENCE [LARGE SCALE GENOMIC DNA]</scope>
    <source>
        <strain evidence="4 5">LMG 23578</strain>
    </source>
</reference>
<name>A0ABV3PTM7_9HYPH</name>